<dbReference type="Pfam" id="PF25147">
    <property type="entry name" value="Ribophorin_II_C"/>
    <property type="match status" value="1"/>
</dbReference>
<evidence type="ECO:0000256" key="1">
    <source>
        <dbReference type="ARBA" id="ARBA00002791"/>
    </source>
</evidence>
<feature type="domain" description="Ribophorin II second" evidence="13">
    <location>
        <begin position="319"/>
        <end position="406"/>
    </location>
</feature>
<keyword evidence="9 10" id="KW-0472">Membrane</keyword>
<keyword evidence="6 10" id="KW-0732">Signal</keyword>
<evidence type="ECO:0000256" key="6">
    <source>
        <dbReference type="ARBA" id="ARBA00022729"/>
    </source>
</evidence>
<dbReference type="GO" id="GO:0008250">
    <property type="term" value="C:oligosaccharyltransferase complex"/>
    <property type="evidence" value="ECO:0007669"/>
    <property type="project" value="UniProtKB-UniRule"/>
</dbReference>
<evidence type="ECO:0000259" key="13">
    <source>
        <dbReference type="Pfam" id="PF23861"/>
    </source>
</evidence>
<comment type="similarity">
    <text evidence="4 10">Belongs to the SWP1 family.</text>
</comment>
<feature type="transmembrane region" description="Helical" evidence="10">
    <location>
        <begin position="602"/>
        <end position="621"/>
    </location>
</feature>
<keyword evidence="16" id="KW-1185">Reference proteome</keyword>
<dbReference type="Pfam" id="PF05817">
    <property type="entry name" value="Ribophorin_II"/>
    <property type="match status" value="1"/>
</dbReference>
<evidence type="ECO:0000259" key="14">
    <source>
        <dbReference type="Pfam" id="PF25147"/>
    </source>
</evidence>
<evidence type="ECO:0000256" key="2">
    <source>
        <dbReference type="ARBA" id="ARBA00004477"/>
    </source>
</evidence>
<feature type="chain" id="PRO_5044526432" description="Dolichyl-diphosphooligosaccharide--protein glycosyltransferase subunit 2" evidence="10">
    <location>
        <begin position="25"/>
        <end position="696"/>
    </location>
</feature>
<gene>
    <name evidence="15" type="ORF">R1flu_010685</name>
</gene>
<feature type="transmembrane region" description="Helical" evidence="10">
    <location>
        <begin position="633"/>
        <end position="655"/>
    </location>
</feature>
<dbReference type="Proteomes" id="UP001605036">
    <property type="component" value="Unassembled WGS sequence"/>
</dbReference>
<dbReference type="Pfam" id="PF23860">
    <property type="entry name" value="Ribophorin_II_3rd"/>
    <property type="match status" value="1"/>
</dbReference>
<dbReference type="AlphaFoldDB" id="A0ABD1Z6L4"/>
<feature type="domain" description="Ribophorin II third" evidence="12">
    <location>
        <begin position="432"/>
        <end position="555"/>
    </location>
</feature>
<dbReference type="Pfam" id="PF23861">
    <property type="entry name" value="Ribophorin_II_2nd"/>
    <property type="match status" value="1"/>
</dbReference>
<evidence type="ECO:0000259" key="11">
    <source>
        <dbReference type="Pfam" id="PF05817"/>
    </source>
</evidence>
<comment type="subcellular location">
    <subcellularLocation>
        <location evidence="2 10">Endoplasmic reticulum membrane</location>
        <topology evidence="2 10">Multi-pass membrane protein</topology>
    </subcellularLocation>
</comment>
<evidence type="ECO:0000256" key="8">
    <source>
        <dbReference type="ARBA" id="ARBA00022989"/>
    </source>
</evidence>
<dbReference type="PANTHER" id="PTHR12640:SF0">
    <property type="entry name" value="DOLICHYL-DIPHOSPHOOLIGOSACCHARIDE--PROTEIN GLYCOSYLTRANSFERASE SUBUNIT 2"/>
    <property type="match status" value="1"/>
</dbReference>
<feature type="domain" description="Ribophorin II N-terminal" evidence="11">
    <location>
        <begin position="31"/>
        <end position="310"/>
    </location>
</feature>
<dbReference type="EMBL" id="JBHFFA010000002">
    <property type="protein sequence ID" value="KAL2643098.1"/>
    <property type="molecule type" value="Genomic_DNA"/>
</dbReference>
<feature type="domain" description="Ribophorin II C-terminal" evidence="14">
    <location>
        <begin position="588"/>
        <end position="688"/>
    </location>
</feature>
<dbReference type="InterPro" id="IPR055375">
    <property type="entry name" value="Ribophorin_II_2nd"/>
</dbReference>
<comment type="function">
    <text evidence="1 10">Subunit of the oligosaccharyl transferase (OST) complex that catalyzes the initial transfer of a defined glycan (Glc(3)Man(9)GlcNAc(2) in eukaryotes) from the lipid carrier dolichol-pyrophosphate to an asparagine residue within an Asn-X-Ser/Thr consensus motif in nascent polypeptide chains, the first step in protein N-glycosylation. N-glycosylation occurs cotranslationally and the complex associates with the Sec61 complex at the channel-forming translocon complex that mediates protein translocation across the endoplasmic reticulum (ER). All subunits are required for a maximal enzyme activity.</text>
</comment>
<comment type="subunit">
    <text evidence="10">Component of the oligosaccharyltransferase (OST) complex.</text>
</comment>
<reference evidence="15 16" key="1">
    <citation type="submission" date="2024-09" db="EMBL/GenBank/DDBJ databases">
        <title>Chromosome-scale assembly of Riccia fluitans.</title>
        <authorList>
            <person name="Paukszto L."/>
            <person name="Sawicki J."/>
            <person name="Karawczyk K."/>
            <person name="Piernik-Szablinska J."/>
            <person name="Szczecinska M."/>
            <person name="Mazdziarz M."/>
        </authorList>
    </citation>
    <scope>NUCLEOTIDE SEQUENCE [LARGE SCALE GENOMIC DNA]</scope>
    <source>
        <strain evidence="15">Rf_01</strain>
        <tissue evidence="15">Aerial parts of the thallus</tissue>
    </source>
</reference>
<comment type="caution">
    <text evidence="15">The sequence shown here is derived from an EMBL/GenBank/DDBJ whole genome shotgun (WGS) entry which is preliminary data.</text>
</comment>
<comment type="pathway">
    <text evidence="3 10">Protein modification; protein glycosylation.</text>
</comment>
<protein>
    <recommendedName>
        <fullName evidence="10">Dolichyl-diphosphooligosaccharide--protein glycosyltransferase subunit 2</fullName>
    </recommendedName>
    <alternativeName>
        <fullName evidence="10">Ribophorin-2</fullName>
    </alternativeName>
</protein>
<name>A0ABD1Z6L4_9MARC</name>
<accession>A0ABD1Z6L4</accession>
<evidence type="ECO:0000313" key="15">
    <source>
        <dbReference type="EMBL" id="KAL2643098.1"/>
    </source>
</evidence>
<evidence type="ECO:0000259" key="12">
    <source>
        <dbReference type="Pfam" id="PF23860"/>
    </source>
</evidence>
<sequence length="696" mass="75095">MMAFVNALVVKVLIFAVLCNAALARASLHPLSEAEKVAAKQLFVSRDDGSFGSLEETYQAVKSLKVLKSDDLDAAKICNLVATSVSSTSSAKDAFHGIRIAELLHCQDAAKVAESVVSTILDTLKHAKSLLDLHHTVGALSTIKKHHWSLASHSFAQAVEGVLERVKALGESHGTWRFAEDETELSAKAAGFALQITAAVIDICGYESHEFEVKFIKAAALKLLEKSERDEDGAQYFDEYKGDKFSGNGGALVVSATVLRGVTALAGALPDGMKVREDKMFGFARFFLSIGTLDSATEAYYQLDALSALEDNRILIPLAVSLTSSVLSLSSHDKLEVVVSTVLGTPFPHALLTIISAHIVGKETAPVLTDQELQSVEGDHKYVFDLLSDLEVGKYDFKIEVKPATAELSYKYSAGGLTSARITVTGKVSVSNVQIAVVDSDTGSPEFTTSLDISKKEKTAVSANHLQKLRVAFELISPFGGSYTPQQVFFKLQHESGMEHLFVVKSSAENFELTLDFLGLVEKFYYQSGAYALELIVGDVTMENSFLWALGSLDLDLPEAPEGAAKPPAVRVDVAKMFGPKEEIAHIFRQPEKRPPAQLSNAFFVLTLLPLVGFLVGLRFVGASLKNFPTSGLPLLSALGFHGGIAAILILYSLFWLKLNLFVTLKVLGSLGVFTCVPGYLTLSYLAEQSSKVKTA</sequence>
<dbReference type="InterPro" id="IPR008814">
    <property type="entry name" value="Swp1"/>
</dbReference>
<evidence type="ECO:0000256" key="5">
    <source>
        <dbReference type="ARBA" id="ARBA00022692"/>
    </source>
</evidence>
<dbReference type="InterPro" id="IPR056790">
    <property type="entry name" value="Ribophorin_II_C"/>
</dbReference>
<evidence type="ECO:0000256" key="9">
    <source>
        <dbReference type="ARBA" id="ARBA00023136"/>
    </source>
</evidence>
<feature type="transmembrane region" description="Helical" evidence="10">
    <location>
        <begin position="667"/>
        <end position="687"/>
    </location>
</feature>
<evidence type="ECO:0000256" key="4">
    <source>
        <dbReference type="ARBA" id="ARBA00009038"/>
    </source>
</evidence>
<dbReference type="PANTHER" id="PTHR12640">
    <property type="entry name" value="RIBOPHORIN II"/>
    <property type="match status" value="1"/>
</dbReference>
<proteinExistence type="inferred from homology"/>
<dbReference type="GO" id="GO:0006487">
    <property type="term" value="P:protein N-linked glycosylation"/>
    <property type="evidence" value="ECO:0007669"/>
    <property type="project" value="UniProtKB-UniRule"/>
</dbReference>
<evidence type="ECO:0000256" key="3">
    <source>
        <dbReference type="ARBA" id="ARBA00004922"/>
    </source>
</evidence>
<keyword evidence="7 10" id="KW-0256">Endoplasmic reticulum</keyword>
<evidence type="ECO:0000313" key="16">
    <source>
        <dbReference type="Proteomes" id="UP001605036"/>
    </source>
</evidence>
<keyword evidence="8 10" id="KW-1133">Transmembrane helix</keyword>
<organism evidence="15 16">
    <name type="scientific">Riccia fluitans</name>
    <dbReference type="NCBI Taxonomy" id="41844"/>
    <lineage>
        <taxon>Eukaryota</taxon>
        <taxon>Viridiplantae</taxon>
        <taxon>Streptophyta</taxon>
        <taxon>Embryophyta</taxon>
        <taxon>Marchantiophyta</taxon>
        <taxon>Marchantiopsida</taxon>
        <taxon>Marchantiidae</taxon>
        <taxon>Marchantiales</taxon>
        <taxon>Ricciaceae</taxon>
        <taxon>Riccia</taxon>
    </lineage>
</organism>
<evidence type="ECO:0000256" key="7">
    <source>
        <dbReference type="ARBA" id="ARBA00022824"/>
    </source>
</evidence>
<feature type="signal peptide" evidence="10">
    <location>
        <begin position="1"/>
        <end position="24"/>
    </location>
</feature>
<dbReference type="InterPro" id="IPR055373">
    <property type="entry name" value="Ribophorin_II_N"/>
</dbReference>
<dbReference type="InterPro" id="IPR055374">
    <property type="entry name" value="Ribophorin_II_3rd"/>
</dbReference>
<keyword evidence="5 10" id="KW-0812">Transmembrane</keyword>
<evidence type="ECO:0000256" key="10">
    <source>
        <dbReference type="RuleBase" id="RU366029"/>
    </source>
</evidence>